<proteinExistence type="predicted"/>
<protein>
    <submittedName>
        <fullName evidence="1">Uncharacterized protein</fullName>
    </submittedName>
</protein>
<dbReference type="Proteomes" id="UP000819052">
    <property type="component" value="Unassembled WGS sequence"/>
</dbReference>
<name>A0ABX0MQK6_9BURK</name>
<gene>
    <name evidence="1" type="ORF">F1609_30710</name>
</gene>
<evidence type="ECO:0000313" key="1">
    <source>
        <dbReference type="EMBL" id="NHZ44496.1"/>
    </source>
</evidence>
<dbReference type="RefSeq" id="WP_167081196.1">
    <property type="nucleotide sequence ID" value="NZ_VVIW01000033.1"/>
</dbReference>
<organism evidence="1 2">
    <name type="scientific">Massilia aquatica</name>
    <dbReference type="NCBI Taxonomy" id="2609000"/>
    <lineage>
        <taxon>Bacteria</taxon>
        <taxon>Pseudomonadati</taxon>
        <taxon>Pseudomonadota</taxon>
        <taxon>Betaproteobacteria</taxon>
        <taxon>Burkholderiales</taxon>
        <taxon>Oxalobacteraceae</taxon>
        <taxon>Telluria group</taxon>
        <taxon>Massilia</taxon>
    </lineage>
</organism>
<evidence type="ECO:0000313" key="2">
    <source>
        <dbReference type="Proteomes" id="UP000819052"/>
    </source>
</evidence>
<keyword evidence="2" id="KW-1185">Reference proteome</keyword>
<accession>A0ABX0MQK6</accession>
<dbReference type="EMBL" id="VVIW01000033">
    <property type="protein sequence ID" value="NHZ44496.1"/>
    <property type="molecule type" value="Genomic_DNA"/>
</dbReference>
<sequence>MDLGLAQLRFAEVEHRAHVLMTSFCAPDSSAFMPSVCWPIFTLVARAGVRYFSGMSALRRYVCPSRSAASIAAYDVRPAGISAALMSSLSNG</sequence>
<comment type="caution">
    <text evidence="1">The sequence shown here is derived from an EMBL/GenBank/DDBJ whole genome shotgun (WGS) entry which is preliminary data.</text>
</comment>
<reference evidence="1 2" key="1">
    <citation type="submission" date="2019-09" db="EMBL/GenBank/DDBJ databases">
        <title>Taxonomy of Antarctic Massilia spp.: description of Massilia rubra sp. nov., Massilia aquatica sp. nov., Massilia mucilaginosa sp. nov., Massilia frigida sp. nov. isolated from streams, lakes and regoliths.</title>
        <authorList>
            <person name="Holochova P."/>
            <person name="Sedlacek I."/>
            <person name="Kralova S."/>
            <person name="Maslanova I."/>
            <person name="Busse H.-J."/>
            <person name="Stankova E."/>
            <person name="Vrbovska V."/>
            <person name="Kovarovic V."/>
            <person name="Bartak M."/>
            <person name="Svec P."/>
            <person name="Pantucek R."/>
        </authorList>
    </citation>
    <scope>NUCLEOTIDE SEQUENCE [LARGE SCALE GENOMIC DNA]</scope>
    <source>
        <strain evidence="1 2">CCM 8693</strain>
    </source>
</reference>